<protein>
    <submittedName>
        <fullName evidence="1">Uncharacterized protein</fullName>
    </submittedName>
</protein>
<evidence type="ECO:0000313" key="2">
    <source>
        <dbReference type="Proteomes" id="UP000007801"/>
    </source>
</evidence>
<dbReference type="AlphaFoldDB" id="A0A0P9A8M4"/>
<name>A0A0P9A8M4_DROAN</name>
<accession>A0A0P9A8M4</accession>
<dbReference type="EMBL" id="CH902641">
    <property type="protein sequence ID" value="KPU74690.1"/>
    <property type="molecule type" value="Genomic_DNA"/>
</dbReference>
<evidence type="ECO:0000313" key="1">
    <source>
        <dbReference type="EMBL" id="KPU74690.1"/>
    </source>
</evidence>
<organism evidence="1 2">
    <name type="scientific">Drosophila ananassae</name>
    <name type="common">Fruit fly</name>
    <dbReference type="NCBI Taxonomy" id="7217"/>
    <lineage>
        <taxon>Eukaryota</taxon>
        <taxon>Metazoa</taxon>
        <taxon>Ecdysozoa</taxon>
        <taxon>Arthropoda</taxon>
        <taxon>Hexapoda</taxon>
        <taxon>Insecta</taxon>
        <taxon>Pterygota</taxon>
        <taxon>Neoptera</taxon>
        <taxon>Endopterygota</taxon>
        <taxon>Diptera</taxon>
        <taxon>Brachycera</taxon>
        <taxon>Muscomorpha</taxon>
        <taxon>Ephydroidea</taxon>
        <taxon>Drosophilidae</taxon>
        <taxon>Drosophila</taxon>
        <taxon>Sophophora</taxon>
    </lineage>
</organism>
<reference evidence="1 2" key="1">
    <citation type="journal article" date="2007" name="Nature">
        <title>Evolution of genes and genomes on the Drosophila phylogeny.</title>
        <authorList>
            <consortium name="Drosophila 12 Genomes Consortium"/>
            <person name="Clark A.G."/>
            <person name="Eisen M.B."/>
            <person name="Smith D.R."/>
            <person name="Bergman C.M."/>
            <person name="Oliver B."/>
            <person name="Markow T.A."/>
            <person name="Kaufman T.C."/>
            <person name="Kellis M."/>
            <person name="Gelbart W."/>
            <person name="Iyer V.N."/>
            <person name="Pollard D.A."/>
            <person name="Sackton T.B."/>
            <person name="Larracuente A.M."/>
            <person name="Singh N.D."/>
            <person name="Abad J.P."/>
            <person name="Abt D.N."/>
            <person name="Adryan B."/>
            <person name="Aguade M."/>
            <person name="Akashi H."/>
            <person name="Anderson W.W."/>
            <person name="Aquadro C.F."/>
            <person name="Ardell D.H."/>
            <person name="Arguello R."/>
            <person name="Artieri C.G."/>
            <person name="Barbash D.A."/>
            <person name="Barker D."/>
            <person name="Barsanti P."/>
            <person name="Batterham P."/>
            <person name="Batzoglou S."/>
            <person name="Begun D."/>
            <person name="Bhutkar A."/>
            <person name="Blanco E."/>
            <person name="Bosak S.A."/>
            <person name="Bradley R.K."/>
            <person name="Brand A.D."/>
            <person name="Brent M.R."/>
            <person name="Brooks A.N."/>
            <person name="Brown R.H."/>
            <person name="Butlin R.K."/>
            <person name="Caggese C."/>
            <person name="Calvi B.R."/>
            <person name="Bernardo de Carvalho A."/>
            <person name="Caspi A."/>
            <person name="Castrezana S."/>
            <person name="Celniker S.E."/>
            <person name="Chang J.L."/>
            <person name="Chapple C."/>
            <person name="Chatterji S."/>
            <person name="Chinwalla A."/>
            <person name="Civetta A."/>
            <person name="Clifton S.W."/>
            <person name="Comeron J.M."/>
            <person name="Costello J.C."/>
            <person name="Coyne J.A."/>
            <person name="Daub J."/>
            <person name="David R.G."/>
            <person name="Delcher A.L."/>
            <person name="Delehaunty K."/>
            <person name="Do C.B."/>
            <person name="Ebling H."/>
            <person name="Edwards K."/>
            <person name="Eickbush T."/>
            <person name="Evans J.D."/>
            <person name="Filipski A."/>
            <person name="Findeiss S."/>
            <person name="Freyhult E."/>
            <person name="Fulton L."/>
            <person name="Fulton R."/>
            <person name="Garcia A.C."/>
            <person name="Gardiner A."/>
            <person name="Garfield D.A."/>
            <person name="Garvin B.E."/>
            <person name="Gibson G."/>
            <person name="Gilbert D."/>
            <person name="Gnerre S."/>
            <person name="Godfrey J."/>
            <person name="Good R."/>
            <person name="Gotea V."/>
            <person name="Gravely B."/>
            <person name="Greenberg A.J."/>
            <person name="Griffiths-Jones S."/>
            <person name="Gross S."/>
            <person name="Guigo R."/>
            <person name="Gustafson E.A."/>
            <person name="Haerty W."/>
            <person name="Hahn M.W."/>
            <person name="Halligan D.L."/>
            <person name="Halpern A.L."/>
            <person name="Halter G.M."/>
            <person name="Han M.V."/>
            <person name="Heger A."/>
            <person name="Hillier L."/>
            <person name="Hinrichs A.S."/>
            <person name="Holmes I."/>
            <person name="Hoskins R.A."/>
            <person name="Hubisz M.J."/>
            <person name="Hultmark D."/>
            <person name="Huntley M.A."/>
            <person name="Jaffe D.B."/>
            <person name="Jagadeeshan S."/>
            <person name="Jeck W.R."/>
            <person name="Johnson J."/>
            <person name="Jones C.D."/>
            <person name="Jordan W.C."/>
            <person name="Karpen G.H."/>
            <person name="Kataoka E."/>
            <person name="Keightley P.D."/>
            <person name="Kheradpour P."/>
            <person name="Kirkness E.F."/>
            <person name="Koerich L.B."/>
            <person name="Kristiansen K."/>
            <person name="Kudrna D."/>
            <person name="Kulathinal R.J."/>
            <person name="Kumar S."/>
            <person name="Kwok R."/>
            <person name="Lander E."/>
            <person name="Langley C.H."/>
            <person name="Lapoint R."/>
            <person name="Lazzaro B.P."/>
            <person name="Lee S.J."/>
            <person name="Levesque L."/>
            <person name="Li R."/>
            <person name="Lin C.F."/>
            <person name="Lin M.F."/>
            <person name="Lindblad-Toh K."/>
            <person name="Llopart A."/>
            <person name="Long M."/>
            <person name="Low L."/>
            <person name="Lozovsky E."/>
            <person name="Lu J."/>
            <person name="Luo M."/>
            <person name="Machado C.A."/>
            <person name="Makalowski W."/>
            <person name="Marzo M."/>
            <person name="Matsuda M."/>
            <person name="Matzkin L."/>
            <person name="McAllister B."/>
            <person name="McBride C.S."/>
            <person name="McKernan B."/>
            <person name="McKernan K."/>
            <person name="Mendez-Lago M."/>
            <person name="Minx P."/>
            <person name="Mollenhauer M.U."/>
            <person name="Montooth K."/>
            <person name="Mount S.M."/>
            <person name="Mu X."/>
            <person name="Myers E."/>
            <person name="Negre B."/>
            <person name="Newfeld S."/>
            <person name="Nielsen R."/>
            <person name="Noor M.A."/>
            <person name="O'Grady P."/>
            <person name="Pachter L."/>
            <person name="Papaceit M."/>
            <person name="Parisi M.J."/>
            <person name="Parisi M."/>
            <person name="Parts L."/>
            <person name="Pedersen J.S."/>
            <person name="Pesole G."/>
            <person name="Phillippy A.M."/>
            <person name="Ponting C.P."/>
            <person name="Pop M."/>
            <person name="Porcelli D."/>
            <person name="Powell J.R."/>
            <person name="Prohaska S."/>
            <person name="Pruitt K."/>
            <person name="Puig M."/>
            <person name="Quesneville H."/>
            <person name="Ram K.R."/>
            <person name="Rand D."/>
            <person name="Rasmussen M.D."/>
            <person name="Reed L.K."/>
            <person name="Reenan R."/>
            <person name="Reily A."/>
            <person name="Remington K.A."/>
            <person name="Rieger T.T."/>
            <person name="Ritchie M.G."/>
            <person name="Robin C."/>
            <person name="Rogers Y.H."/>
            <person name="Rohde C."/>
            <person name="Rozas J."/>
            <person name="Rubenfield M.J."/>
            <person name="Ruiz A."/>
            <person name="Russo S."/>
            <person name="Salzberg S.L."/>
            <person name="Sanchez-Gracia A."/>
            <person name="Saranga D.J."/>
            <person name="Sato H."/>
            <person name="Schaeffer S.W."/>
            <person name="Schatz M.C."/>
            <person name="Schlenke T."/>
            <person name="Schwartz R."/>
            <person name="Segarra C."/>
            <person name="Singh R.S."/>
            <person name="Sirot L."/>
            <person name="Sirota M."/>
            <person name="Sisneros N.B."/>
            <person name="Smith C.D."/>
            <person name="Smith T.F."/>
            <person name="Spieth J."/>
            <person name="Stage D.E."/>
            <person name="Stark A."/>
            <person name="Stephan W."/>
            <person name="Strausberg R.L."/>
            <person name="Strempel S."/>
            <person name="Sturgill D."/>
            <person name="Sutton G."/>
            <person name="Sutton G.G."/>
            <person name="Tao W."/>
            <person name="Teichmann S."/>
            <person name="Tobari Y.N."/>
            <person name="Tomimura Y."/>
            <person name="Tsolas J.M."/>
            <person name="Valente V.L."/>
            <person name="Venter E."/>
            <person name="Venter J.C."/>
            <person name="Vicario S."/>
            <person name="Vieira F.G."/>
            <person name="Vilella A.J."/>
            <person name="Villasante A."/>
            <person name="Walenz B."/>
            <person name="Wang J."/>
            <person name="Wasserman M."/>
            <person name="Watts T."/>
            <person name="Wilson D."/>
            <person name="Wilson R.K."/>
            <person name="Wing R.A."/>
            <person name="Wolfner M.F."/>
            <person name="Wong A."/>
            <person name="Wong G.K."/>
            <person name="Wu C.I."/>
            <person name="Wu G."/>
            <person name="Yamamoto D."/>
            <person name="Yang H.P."/>
            <person name="Yang S.P."/>
            <person name="Yorke J.A."/>
            <person name="Yoshida K."/>
            <person name="Zdobnov E."/>
            <person name="Zhang P."/>
            <person name="Zhang Y."/>
            <person name="Zimin A.V."/>
            <person name="Baldwin J."/>
            <person name="Abdouelleil A."/>
            <person name="Abdulkadir J."/>
            <person name="Abebe A."/>
            <person name="Abera B."/>
            <person name="Abreu J."/>
            <person name="Acer S.C."/>
            <person name="Aftuck L."/>
            <person name="Alexander A."/>
            <person name="An P."/>
            <person name="Anderson E."/>
            <person name="Anderson S."/>
            <person name="Arachi H."/>
            <person name="Azer M."/>
            <person name="Bachantsang P."/>
            <person name="Barry A."/>
            <person name="Bayul T."/>
            <person name="Berlin A."/>
            <person name="Bessette D."/>
            <person name="Bloom T."/>
            <person name="Blye J."/>
            <person name="Boguslavskiy L."/>
            <person name="Bonnet C."/>
            <person name="Boukhgalter B."/>
            <person name="Bourzgui I."/>
            <person name="Brown A."/>
            <person name="Cahill P."/>
            <person name="Channer S."/>
            <person name="Cheshatsang Y."/>
            <person name="Chuda L."/>
            <person name="Citroen M."/>
            <person name="Collymore A."/>
            <person name="Cooke P."/>
            <person name="Costello M."/>
            <person name="D'Aco K."/>
            <person name="Daza R."/>
            <person name="De Haan G."/>
            <person name="DeGray S."/>
            <person name="DeMaso C."/>
            <person name="Dhargay N."/>
            <person name="Dooley K."/>
            <person name="Dooley E."/>
            <person name="Doricent M."/>
            <person name="Dorje P."/>
            <person name="Dorjee K."/>
            <person name="Dupes A."/>
            <person name="Elong R."/>
            <person name="Falk J."/>
            <person name="Farina A."/>
            <person name="Faro S."/>
            <person name="Ferguson D."/>
            <person name="Fisher S."/>
            <person name="Foley C.D."/>
            <person name="Franke A."/>
            <person name="Friedrich D."/>
            <person name="Gadbois L."/>
            <person name="Gearin G."/>
            <person name="Gearin C.R."/>
            <person name="Giannoukos G."/>
            <person name="Goode T."/>
            <person name="Graham J."/>
            <person name="Grandbois E."/>
            <person name="Grewal S."/>
            <person name="Gyaltsen K."/>
            <person name="Hafez N."/>
            <person name="Hagos B."/>
            <person name="Hall J."/>
            <person name="Henson C."/>
            <person name="Hollinger A."/>
            <person name="Honan T."/>
            <person name="Huard M.D."/>
            <person name="Hughes L."/>
            <person name="Hurhula B."/>
            <person name="Husby M.E."/>
            <person name="Kamat A."/>
            <person name="Kanga B."/>
            <person name="Kashin S."/>
            <person name="Khazanovich D."/>
            <person name="Kisner P."/>
            <person name="Lance K."/>
            <person name="Lara M."/>
            <person name="Lee W."/>
            <person name="Lennon N."/>
            <person name="Letendre F."/>
            <person name="LeVine R."/>
            <person name="Lipovsky A."/>
            <person name="Liu X."/>
            <person name="Liu J."/>
            <person name="Liu S."/>
            <person name="Lokyitsang T."/>
            <person name="Lokyitsang Y."/>
            <person name="Lubonja R."/>
            <person name="Lui A."/>
            <person name="MacDonald P."/>
            <person name="Magnisalis V."/>
            <person name="Maru K."/>
            <person name="Matthews C."/>
            <person name="McCusker W."/>
            <person name="McDonough S."/>
            <person name="Mehta T."/>
            <person name="Meldrim J."/>
            <person name="Meneus L."/>
            <person name="Mihai O."/>
            <person name="Mihalev A."/>
            <person name="Mihova T."/>
            <person name="Mittelman R."/>
            <person name="Mlenga V."/>
            <person name="Montmayeur A."/>
            <person name="Mulrain L."/>
            <person name="Navidi A."/>
            <person name="Naylor J."/>
            <person name="Negash T."/>
            <person name="Nguyen T."/>
            <person name="Nguyen N."/>
            <person name="Nicol R."/>
            <person name="Norbu C."/>
            <person name="Norbu N."/>
            <person name="Novod N."/>
            <person name="O'Neill B."/>
            <person name="Osman S."/>
            <person name="Markiewicz E."/>
            <person name="Oyono O.L."/>
            <person name="Patti C."/>
            <person name="Phunkhang P."/>
            <person name="Pierre F."/>
            <person name="Priest M."/>
            <person name="Raghuraman S."/>
            <person name="Rege F."/>
            <person name="Reyes R."/>
            <person name="Rise C."/>
            <person name="Rogov P."/>
            <person name="Ross K."/>
            <person name="Ryan E."/>
            <person name="Settipalli S."/>
            <person name="Shea T."/>
            <person name="Sherpa N."/>
            <person name="Shi L."/>
            <person name="Shih D."/>
            <person name="Sparrow T."/>
            <person name="Spaulding J."/>
            <person name="Stalker J."/>
            <person name="Stange-Thomann N."/>
            <person name="Stavropoulos S."/>
            <person name="Stone C."/>
            <person name="Strader C."/>
            <person name="Tesfaye S."/>
            <person name="Thomson T."/>
            <person name="Thoulutsang Y."/>
            <person name="Thoulutsang D."/>
            <person name="Topham K."/>
            <person name="Topping I."/>
            <person name="Tsamla T."/>
            <person name="Vassiliev H."/>
            <person name="Vo A."/>
            <person name="Wangchuk T."/>
            <person name="Wangdi T."/>
            <person name="Weiand M."/>
            <person name="Wilkinson J."/>
            <person name="Wilson A."/>
            <person name="Yadav S."/>
            <person name="Young G."/>
            <person name="Yu Q."/>
            <person name="Zembek L."/>
            <person name="Zhong D."/>
            <person name="Zimmer A."/>
            <person name="Zwirko Z."/>
            <person name="Jaffe D.B."/>
            <person name="Alvarez P."/>
            <person name="Brockman W."/>
            <person name="Butler J."/>
            <person name="Chin C."/>
            <person name="Gnerre S."/>
            <person name="Grabherr M."/>
            <person name="Kleber M."/>
            <person name="Mauceli E."/>
            <person name="MacCallum I."/>
        </authorList>
    </citation>
    <scope>NUCLEOTIDE SEQUENCE [LARGE SCALE GENOMIC DNA]</scope>
    <source>
        <strain evidence="2">Tucson 14024-0371.13</strain>
    </source>
</reference>
<sequence>MAINKICNVLLNLLNIETVQDSHDFLARNSTPHNTLVVPPQYQDSIWSRAGAEPMGRVAQHCKTLRSRLRS</sequence>
<keyword evidence="2" id="KW-1185">Reference proteome</keyword>
<gene>
    <name evidence="1" type="primary">Dana\GF27120</name>
    <name evidence="1" type="ORF">GF27120</name>
</gene>
<dbReference type="Proteomes" id="UP000007801">
    <property type="component" value="Unassembled WGS sequence"/>
</dbReference>
<proteinExistence type="predicted"/>
<dbReference type="InParanoid" id="A0A0P9A8M4"/>